<dbReference type="EMBL" id="LGCN01000192">
    <property type="protein sequence ID" value="KOT38051.1"/>
    <property type="molecule type" value="Genomic_DNA"/>
</dbReference>
<reference evidence="10 11" key="1">
    <citation type="submission" date="2015-07" db="EMBL/GenBank/DDBJ databases">
        <authorList>
            <person name="Noorani M."/>
        </authorList>
    </citation>
    <scope>NUCLEOTIDE SEQUENCE [LARGE SCALE GENOMIC DNA]</scope>
    <source>
        <strain evidence="10 11">NRRL B-24567</strain>
    </source>
</reference>
<comment type="function">
    <text evidence="7">Involved in the regulation of glutamine synthetase GlnA, a key enzyme in the process to assimilate ammonia. When cellular nitrogen levels are high, the C-terminal adenylyl transferase (AT) inactivates GlnA by covalent transfer of an adenylyl group from ATP to specific tyrosine residue of GlnA, thus reducing its activity. Conversely, when nitrogen levels are low, the N-terminal adenylyl removase (AR) activates GlnA by removing the adenylyl group by phosphorolysis, increasing its activity. The regulatory region of GlnE binds the signal transduction protein PII (GlnB) which indicates the nitrogen status of the cell.</text>
</comment>
<dbReference type="EC" id="2.7.7.42" evidence="7"/>
<evidence type="ECO:0000259" key="9">
    <source>
        <dbReference type="Pfam" id="PF08335"/>
    </source>
</evidence>
<name>A0A0M9X8G0_9ACTN</name>
<dbReference type="RefSeq" id="WP_030836450.1">
    <property type="nucleotide sequence ID" value="NZ_LGCN01000192.1"/>
</dbReference>
<comment type="caution">
    <text evidence="10">The sequence shown here is derived from an EMBL/GenBank/DDBJ whole genome shotgun (WGS) entry which is preliminary data.</text>
</comment>
<dbReference type="GO" id="GO:0000820">
    <property type="term" value="P:regulation of glutamine family amino acid metabolic process"/>
    <property type="evidence" value="ECO:0007669"/>
    <property type="project" value="UniProtKB-UniRule"/>
</dbReference>
<gene>
    <name evidence="7" type="primary">glnE</name>
    <name evidence="10" type="ORF">ADK41_16680</name>
</gene>
<dbReference type="GO" id="GO:0005524">
    <property type="term" value="F:ATP binding"/>
    <property type="evidence" value="ECO:0007669"/>
    <property type="project" value="UniProtKB-UniRule"/>
</dbReference>
<evidence type="ECO:0000256" key="4">
    <source>
        <dbReference type="ARBA" id="ARBA00022840"/>
    </source>
</evidence>
<comment type="catalytic activity">
    <reaction evidence="7">
        <text>[glutamine synthetase]-O(4)-(5'-adenylyl)-L-tyrosine + phosphate = [glutamine synthetase]-L-tyrosine + ADP</text>
        <dbReference type="Rhea" id="RHEA:43716"/>
        <dbReference type="Rhea" id="RHEA-COMP:10660"/>
        <dbReference type="Rhea" id="RHEA-COMP:10661"/>
        <dbReference type="ChEBI" id="CHEBI:43474"/>
        <dbReference type="ChEBI" id="CHEBI:46858"/>
        <dbReference type="ChEBI" id="CHEBI:83624"/>
        <dbReference type="ChEBI" id="CHEBI:456216"/>
        <dbReference type="EC" id="2.7.7.89"/>
    </reaction>
</comment>
<dbReference type="GO" id="GO:0000287">
    <property type="term" value="F:magnesium ion binding"/>
    <property type="evidence" value="ECO:0007669"/>
    <property type="project" value="UniProtKB-UniRule"/>
</dbReference>
<dbReference type="PATRIC" id="fig|36816.3.peg.3613"/>
<keyword evidence="3 7" id="KW-0547">Nucleotide-binding</keyword>
<dbReference type="EC" id="2.7.7.89" evidence="7"/>
<dbReference type="Pfam" id="PF03710">
    <property type="entry name" value="GlnE"/>
    <property type="match status" value="2"/>
</dbReference>
<feature type="region of interest" description="Adenylyl removase" evidence="7">
    <location>
        <begin position="1"/>
        <end position="482"/>
    </location>
</feature>
<evidence type="ECO:0000259" key="8">
    <source>
        <dbReference type="Pfam" id="PF03710"/>
    </source>
</evidence>
<evidence type="ECO:0000313" key="10">
    <source>
        <dbReference type="EMBL" id="KOT38051.1"/>
    </source>
</evidence>
<keyword evidence="11" id="KW-1185">Reference proteome</keyword>
<evidence type="ECO:0000256" key="3">
    <source>
        <dbReference type="ARBA" id="ARBA00022741"/>
    </source>
</evidence>
<evidence type="ECO:0000313" key="11">
    <source>
        <dbReference type="Proteomes" id="UP000037773"/>
    </source>
</evidence>
<dbReference type="GO" id="GO:0008882">
    <property type="term" value="F:[glutamate-ammonia-ligase] adenylyltransferase activity"/>
    <property type="evidence" value="ECO:0007669"/>
    <property type="project" value="UniProtKB-UniRule"/>
</dbReference>
<evidence type="ECO:0000256" key="6">
    <source>
        <dbReference type="ARBA" id="ARBA00023268"/>
    </source>
</evidence>
<dbReference type="InterPro" id="IPR005190">
    <property type="entry name" value="GlnE_rpt_dom"/>
</dbReference>
<evidence type="ECO:0000256" key="5">
    <source>
        <dbReference type="ARBA" id="ARBA00022842"/>
    </source>
</evidence>
<dbReference type="PANTHER" id="PTHR30621">
    <property type="entry name" value="GLUTAMINE SYNTHETASE ADENYLYLTRANSFERASE"/>
    <property type="match status" value="1"/>
</dbReference>
<proteinExistence type="inferred from homology"/>
<dbReference type="PANTHER" id="PTHR30621:SF0">
    <property type="entry name" value="BIFUNCTIONAL GLUTAMINE SYNTHETASE ADENYLYLTRANSFERASE_ADENYLYL-REMOVING ENZYME"/>
    <property type="match status" value="1"/>
</dbReference>
<dbReference type="Proteomes" id="UP000037773">
    <property type="component" value="Unassembled WGS sequence"/>
</dbReference>
<evidence type="ECO:0000256" key="7">
    <source>
        <dbReference type="HAMAP-Rule" id="MF_00802"/>
    </source>
</evidence>
<dbReference type="Gene3D" id="3.30.460.10">
    <property type="entry name" value="Beta Polymerase, domain 2"/>
    <property type="match status" value="2"/>
</dbReference>
<dbReference type="GO" id="GO:0016874">
    <property type="term" value="F:ligase activity"/>
    <property type="evidence" value="ECO:0007669"/>
    <property type="project" value="UniProtKB-KW"/>
</dbReference>
<comment type="similarity">
    <text evidence="7">Belongs to the GlnE family.</text>
</comment>
<feature type="domain" description="PII-uridylyltransferase/Glutamine-synthetase adenylyltransferase" evidence="9">
    <location>
        <begin position="870"/>
        <end position="995"/>
    </location>
</feature>
<dbReference type="OrthoDB" id="9759366at2"/>
<feature type="region of interest" description="Adenylyl transferase" evidence="7">
    <location>
        <begin position="490"/>
        <end position="999"/>
    </location>
</feature>
<dbReference type="SUPFAM" id="SSF81301">
    <property type="entry name" value="Nucleotidyltransferase"/>
    <property type="match status" value="2"/>
</dbReference>
<dbReference type="InterPro" id="IPR013546">
    <property type="entry name" value="PII_UdlTrfase/GS_AdlTrfase"/>
</dbReference>
<dbReference type="Gene3D" id="1.20.120.330">
    <property type="entry name" value="Nucleotidyltransferases domain 2"/>
    <property type="match status" value="2"/>
</dbReference>
<organism evidence="10 11">
    <name type="scientific">Streptomyces caelestis</name>
    <dbReference type="NCBI Taxonomy" id="36816"/>
    <lineage>
        <taxon>Bacteria</taxon>
        <taxon>Bacillati</taxon>
        <taxon>Actinomycetota</taxon>
        <taxon>Actinomycetes</taxon>
        <taxon>Kitasatosporales</taxon>
        <taxon>Streptomycetaceae</taxon>
        <taxon>Streptomyces</taxon>
    </lineage>
</organism>
<dbReference type="NCBIfam" id="NF010707">
    <property type="entry name" value="PRK14109.1"/>
    <property type="match status" value="1"/>
</dbReference>
<dbReference type="Pfam" id="PF08335">
    <property type="entry name" value="GlnD_UR_UTase"/>
    <property type="match status" value="2"/>
</dbReference>
<dbReference type="GO" id="GO:0047388">
    <property type="term" value="F:[glutamine synthetase]-adenylyl-L-tyrosine phosphorylase activity"/>
    <property type="evidence" value="ECO:0007669"/>
    <property type="project" value="UniProtKB-EC"/>
</dbReference>
<keyword evidence="4 7" id="KW-0067">ATP-binding</keyword>
<dbReference type="AlphaFoldDB" id="A0A0M9X8G0"/>
<keyword evidence="5 7" id="KW-0460">Magnesium</keyword>
<dbReference type="CDD" id="cd05401">
    <property type="entry name" value="NT_GlnE_GlnD_like"/>
    <property type="match status" value="2"/>
</dbReference>
<evidence type="ECO:0000256" key="1">
    <source>
        <dbReference type="ARBA" id="ARBA00022679"/>
    </source>
</evidence>
<feature type="domain" description="Glutamate-ammonia ligase adenylyltransferase repeated" evidence="8">
    <location>
        <begin position="90"/>
        <end position="314"/>
    </location>
</feature>
<evidence type="ECO:0000256" key="2">
    <source>
        <dbReference type="ARBA" id="ARBA00022695"/>
    </source>
</evidence>
<dbReference type="InterPro" id="IPR023057">
    <property type="entry name" value="GlnE"/>
</dbReference>
<keyword evidence="2 7" id="KW-0548">Nucleotidyltransferase</keyword>
<feature type="domain" description="PII-uridylyltransferase/Glutamine-synthetase adenylyltransferase" evidence="9">
    <location>
        <begin position="338"/>
        <end position="478"/>
    </location>
</feature>
<comment type="cofactor">
    <cofactor evidence="7">
        <name>Mg(2+)</name>
        <dbReference type="ChEBI" id="CHEBI:18420"/>
    </cofactor>
</comment>
<keyword evidence="6 7" id="KW-0511">Multifunctional enzyme</keyword>
<dbReference type="GO" id="GO:0005829">
    <property type="term" value="C:cytosol"/>
    <property type="evidence" value="ECO:0007669"/>
    <property type="project" value="TreeGrafter"/>
</dbReference>
<feature type="domain" description="Glutamate-ammonia ligase adenylyltransferase repeated" evidence="8">
    <location>
        <begin position="583"/>
        <end position="830"/>
    </location>
</feature>
<keyword evidence="1 7" id="KW-0808">Transferase</keyword>
<dbReference type="HAMAP" id="MF_00802">
    <property type="entry name" value="GlnE"/>
    <property type="match status" value="1"/>
</dbReference>
<dbReference type="SUPFAM" id="SSF81593">
    <property type="entry name" value="Nucleotidyltransferase substrate binding subunit/domain"/>
    <property type="match status" value="2"/>
</dbReference>
<sequence>MTSAPGRRSSTFTRLLRHGFTDPSAAEQLLDSDGLTLVRNDPVLLDALGATADPDLALRGLARLLEAQDGATARQELLDTLIAAKPLRDRLLGVLGASEALAEHLARHPSDWQALVTYEPRDLHPGVEEFERGLADATDPVSLRVAYRRCLLSIAARDVCGTIEVAQTAAELADLATATLRAALALAAAAAPEDAALCRLAVIAMGKCGGHELNYVSDVDVIFVGEAADGADEDKALRAATRLASHLMRICSETTVEGSIWPVDANLRPEGRNGPLVRTLASHLAYYQRWAKTWEFQALLKARPVAGDRALGEEYVTALQPLVWQAAERENFVADVQKMRRRVVENIPAAEIDRQLKLGPGGLRDVEFAVQLLQLVHGRSDASLRSGTTLDALKALAAGGYVGRADAAQLDDAYRFLRSMEHRIQLHRLRRTHLVPEDETDLRRLGRSLDLRTDPVATLTREWKRHASVVRRLHEKLFYRPLLDAVAALAPGEARLSAAAARERLIALGYADPAAALRHLEALASGVTRKAAIQRTLLPVLLGWFADSADPDAGLLTFRKVSDALGKTPWYLRLLRDEGAAAENLARVLSAGRLAPDLLMRAPEAVALLGDGGGGLRPRSRAHLEQEILAAVRRADNAVQAVTAARGVRRRELFRTSAADIVGSYGTESQPAEADQGALVDLVGGAVSDLTAATLSGTLRAVVREGWGDTLPTRFAIIGMGRFGGHELGYGSDADVLFVHEPRDGVDEREAAEAANKVVAEMRRLLQVPSADPPLIVDADLRPEGKSGPLVRTLTSYEAYYRRWSLVWERHALLRAEHVAGDEELGRRFTELIDPLRYPAAGLDEEAVREIRRLKARMESERLPRGADPKLHTKLGPGGLSDVEWTVQLLQLRHGAREPGLRTTRTRQALAAARAAGLISEEDASTLDEAWVLATRVRNAVMLVRGRAGDTFPTVPRELSAVGRYLGYGPGHAGDMLDAYRRTARRARSVVEELFYGGS</sequence>
<protein>
    <recommendedName>
        <fullName evidence="7">Bifunctional glutamine synthetase adenylyltransferase/adenylyl-removing enzyme</fullName>
    </recommendedName>
    <alternativeName>
        <fullName evidence="7">ATP:glutamine synthetase adenylyltransferase</fullName>
    </alternativeName>
    <alternativeName>
        <fullName evidence="7">ATase</fullName>
    </alternativeName>
    <domain>
        <recommendedName>
            <fullName evidence="7">Glutamine synthetase adenylyl-L-tyrosine phosphorylase</fullName>
            <ecNumber evidence="7">2.7.7.89</ecNumber>
        </recommendedName>
        <alternativeName>
            <fullName evidence="7">Adenylyl removase</fullName>
            <shortName evidence="7">AR</shortName>
            <shortName evidence="7">AT-N</shortName>
        </alternativeName>
    </domain>
    <domain>
        <recommendedName>
            <fullName evidence="7">Glutamine synthetase adenylyl transferase</fullName>
            <ecNumber evidence="7">2.7.7.42</ecNumber>
        </recommendedName>
        <alternativeName>
            <fullName evidence="7">Adenylyl transferase</fullName>
            <shortName evidence="7">AT</shortName>
            <shortName evidence="7">AT-C</shortName>
        </alternativeName>
    </domain>
</protein>
<comment type="catalytic activity">
    <reaction evidence="7">
        <text>[glutamine synthetase]-L-tyrosine + ATP = [glutamine synthetase]-O(4)-(5'-adenylyl)-L-tyrosine + diphosphate</text>
        <dbReference type="Rhea" id="RHEA:18589"/>
        <dbReference type="Rhea" id="RHEA-COMP:10660"/>
        <dbReference type="Rhea" id="RHEA-COMP:10661"/>
        <dbReference type="ChEBI" id="CHEBI:30616"/>
        <dbReference type="ChEBI" id="CHEBI:33019"/>
        <dbReference type="ChEBI" id="CHEBI:46858"/>
        <dbReference type="ChEBI" id="CHEBI:83624"/>
        <dbReference type="EC" id="2.7.7.42"/>
    </reaction>
</comment>
<accession>A0A0M9X8G0</accession>
<keyword evidence="10" id="KW-0436">Ligase</keyword>
<dbReference type="InterPro" id="IPR043519">
    <property type="entry name" value="NT_sf"/>
</dbReference>